<dbReference type="EnsemblPlants" id="TraesCS4B02G249800.1">
    <property type="protein sequence ID" value="TraesCS4B02G249800.1"/>
    <property type="gene ID" value="TraesCS4B02G249800"/>
</dbReference>
<name>A0A3B6ITU5_WHEAT</name>
<keyword evidence="1" id="KW-1133">Transmembrane helix</keyword>
<evidence type="ECO:0008006" key="4">
    <source>
        <dbReference type="Google" id="ProtNLM"/>
    </source>
</evidence>
<dbReference type="Gramene" id="TraesCS4B03G0674900.1">
    <property type="protein sequence ID" value="TraesCS4B03G0674900.1.CDS"/>
    <property type="gene ID" value="TraesCS4B03G0674900"/>
</dbReference>
<evidence type="ECO:0000313" key="2">
    <source>
        <dbReference type="EnsemblPlants" id="TraesCS4B02G249800.1"/>
    </source>
</evidence>
<dbReference type="OMA" id="SYMHRRA"/>
<organism evidence="2">
    <name type="scientific">Triticum aestivum</name>
    <name type="common">Wheat</name>
    <dbReference type="NCBI Taxonomy" id="4565"/>
    <lineage>
        <taxon>Eukaryota</taxon>
        <taxon>Viridiplantae</taxon>
        <taxon>Streptophyta</taxon>
        <taxon>Embryophyta</taxon>
        <taxon>Tracheophyta</taxon>
        <taxon>Spermatophyta</taxon>
        <taxon>Magnoliopsida</taxon>
        <taxon>Liliopsida</taxon>
        <taxon>Poales</taxon>
        <taxon>Poaceae</taxon>
        <taxon>BOP clade</taxon>
        <taxon>Pooideae</taxon>
        <taxon>Triticodae</taxon>
        <taxon>Triticeae</taxon>
        <taxon>Triticinae</taxon>
        <taxon>Triticum</taxon>
    </lineage>
</organism>
<dbReference type="AlphaFoldDB" id="A0A3B6ITU5"/>
<reference evidence="2" key="1">
    <citation type="submission" date="2018-08" db="EMBL/GenBank/DDBJ databases">
        <authorList>
            <person name="Rossello M."/>
        </authorList>
    </citation>
    <scope>NUCLEOTIDE SEQUENCE [LARGE SCALE GENOMIC DNA]</scope>
    <source>
        <strain evidence="2">cv. Chinese Spring</strain>
    </source>
</reference>
<protein>
    <recommendedName>
        <fullName evidence="4">Zinc finger GRF-type domain-containing protein</fullName>
    </recommendedName>
</protein>
<dbReference type="OrthoDB" id="10507073at2759"/>
<feature type="transmembrane region" description="Helical" evidence="1">
    <location>
        <begin position="114"/>
        <end position="140"/>
    </location>
</feature>
<evidence type="ECO:0000256" key="1">
    <source>
        <dbReference type="SAM" id="Phobius"/>
    </source>
</evidence>
<keyword evidence="1" id="KW-0472">Membrane</keyword>
<sequence>MQGLQGPVYTWIARSGVNAGHRFYKCVNRDKGICGYMTSSEEYRAELNADTLATAEDSPHQAASYMHRRARAGESMEEWSRGVVLVRNGPDEHPEWKGHARLSTGGRASSTSSVLIALVAAILVVVVFMLAVLVKIAYLLSRL</sequence>
<dbReference type="Proteomes" id="UP000019116">
    <property type="component" value="Chromosome 4B"/>
</dbReference>
<reference evidence="2" key="2">
    <citation type="submission" date="2018-10" db="UniProtKB">
        <authorList>
            <consortium name="EnsemblPlants"/>
        </authorList>
    </citation>
    <scope>IDENTIFICATION</scope>
</reference>
<evidence type="ECO:0000313" key="3">
    <source>
        <dbReference type="Proteomes" id="UP000019116"/>
    </source>
</evidence>
<keyword evidence="1" id="KW-0812">Transmembrane</keyword>
<dbReference type="Gramene" id="TraesCS4B02G249800.1">
    <property type="protein sequence ID" value="TraesCS4B02G249800.1"/>
    <property type="gene ID" value="TraesCS4B02G249800"/>
</dbReference>
<accession>A0A3B6ITU5</accession>
<keyword evidence="3" id="KW-1185">Reference proteome</keyword>
<dbReference type="Gramene" id="TraesLAC4B03G02309430.2">
    <property type="protein sequence ID" value="TraesLAC4B03G02309430.2"/>
    <property type="gene ID" value="TraesLAC4B03G02309430"/>
</dbReference>
<dbReference type="Gramene" id="TraesRN4B0100701900.1">
    <property type="protein sequence ID" value="TraesRN4B0100701900.1"/>
    <property type="gene ID" value="TraesRN4B0100701900"/>
</dbReference>
<proteinExistence type="predicted"/>